<proteinExistence type="predicted"/>
<name>A0A6C0J8I2_9ZZZZ</name>
<evidence type="ECO:0000259" key="1">
    <source>
        <dbReference type="Pfam" id="PF01755"/>
    </source>
</evidence>
<dbReference type="Pfam" id="PF01755">
    <property type="entry name" value="Glyco_transf_25"/>
    <property type="match status" value="1"/>
</dbReference>
<dbReference type="InterPro" id="IPR002654">
    <property type="entry name" value="Glyco_trans_25"/>
</dbReference>
<dbReference type="AlphaFoldDB" id="A0A6C0J8I2"/>
<evidence type="ECO:0000313" key="2">
    <source>
        <dbReference type="EMBL" id="QHU01071.1"/>
    </source>
</evidence>
<reference evidence="2" key="1">
    <citation type="journal article" date="2020" name="Nature">
        <title>Giant virus diversity and host interactions through global metagenomics.</title>
        <authorList>
            <person name="Schulz F."/>
            <person name="Roux S."/>
            <person name="Paez-Espino D."/>
            <person name="Jungbluth S."/>
            <person name="Walsh D.A."/>
            <person name="Denef V.J."/>
            <person name="McMahon K.D."/>
            <person name="Konstantinidis K.T."/>
            <person name="Eloe-Fadrosh E.A."/>
            <person name="Kyrpides N.C."/>
            <person name="Woyke T."/>
        </authorList>
    </citation>
    <scope>NUCLEOTIDE SEQUENCE</scope>
    <source>
        <strain evidence="2">GVMAG-M-3300025860-25</strain>
    </source>
</reference>
<dbReference type="EMBL" id="MN740335">
    <property type="protein sequence ID" value="QHU01071.1"/>
    <property type="molecule type" value="Genomic_DNA"/>
</dbReference>
<feature type="domain" description="Glycosyl transferase family 25" evidence="1">
    <location>
        <begin position="33"/>
        <end position="173"/>
    </location>
</feature>
<accession>A0A6C0J8I2</accession>
<sequence length="249" mass="29847">MYINILFLLLLLYLITILKFKLEKFSSNIFLTNSYYINLDKHNDRQKFMEKQFKDNNLDCSRFVGYDKKLLDNKKLDELRKNNIIDINYHPNKSKLGSIGCLLAHTNLYKKIKNDYTSGHFLILEDDCKILPNFNEKLQKYIKTLPPDWDMAWLGYNNIKGIKINEDWYKPKQGFFSDYNSQHHCYLLNYKGIDKVLDILFPINKSFINKDMIFRKNFDKFNAYFLKERLSIQDLKKFPISERTGRKNG</sequence>
<organism evidence="2">
    <name type="scientific">viral metagenome</name>
    <dbReference type="NCBI Taxonomy" id="1070528"/>
    <lineage>
        <taxon>unclassified sequences</taxon>
        <taxon>metagenomes</taxon>
        <taxon>organismal metagenomes</taxon>
    </lineage>
</organism>
<protein>
    <recommendedName>
        <fullName evidence="1">Glycosyl transferase family 25 domain-containing protein</fullName>
    </recommendedName>
</protein>
<dbReference type="CDD" id="cd06532">
    <property type="entry name" value="Glyco_transf_25"/>
    <property type="match status" value="1"/>
</dbReference>